<comment type="similarity">
    <text evidence="1">Belongs to the short-chain dehydrogenases/reductases (SDR) family.</text>
</comment>
<dbReference type="PRINTS" id="PR00081">
    <property type="entry name" value="GDHRDH"/>
</dbReference>
<evidence type="ECO:0000313" key="3">
    <source>
        <dbReference type="EMBL" id="TWC07311.1"/>
    </source>
</evidence>
<keyword evidence="2" id="KW-0560">Oxidoreductase</keyword>
<dbReference type="Pfam" id="PF00106">
    <property type="entry name" value="adh_short"/>
    <property type="match status" value="1"/>
</dbReference>
<organism evidence="3 4">
    <name type="scientific">Bradyrhizobium macuxiense</name>
    <dbReference type="NCBI Taxonomy" id="1755647"/>
    <lineage>
        <taxon>Bacteria</taxon>
        <taxon>Pseudomonadati</taxon>
        <taxon>Pseudomonadota</taxon>
        <taxon>Alphaproteobacteria</taxon>
        <taxon>Hyphomicrobiales</taxon>
        <taxon>Nitrobacteraceae</taxon>
        <taxon>Bradyrhizobium</taxon>
    </lineage>
</organism>
<name>A0A560MIY5_9BRAD</name>
<evidence type="ECO:0000256" key="2">
    <source>
        <dbReference type="ARBA" id="ARBA00023002"/>
    </source>
</evidence>
<dbReference type="InterPro" id="IPR036291">
    <property type="entry name" value="NAD(P)-bd_dom_sf"/>
</dbReference>
<evidence type="ECO:0000313" key="4">
    <source>
        <dbReference type="Proteomes" id="UP000321304"/>
    </source>
</evidence>
<dbReference type="SUPFAM" id="SSF51735">
    <property type="entry name" value="NAD(P)-binding Rossmann-fold domains"/>
    <property type="match status" value="1"/>
</dbReference>
<gene>
    <name evidence="3" type="ORF">FBZ93_101603</name>
</gene>
<dbReference type="Gene3D" id="3.40.50.720">
    <property type="entry name" value="NAD(P)-binding Rossmann-like Domain"/>
    <property type="match status" value="1"/>
</dbReference>
<dbReference type="InterPro" id="IPR002347">
    <property type="entry name" value="SDR_fam"/>
</dbReference>
<dbReference type="EMBL" id="VITY01000001">
    <property type="protein sequence ID" value="TWC07311.1"/>
    <property type="molecule type" value="Genomic_DNA"/>
</dbReference>
<proteinExistence type="inferred from homology"/>
<keyword evidence="4" id="KW-1185">Reference proteome</keyword>
<dbReference type="Proteomes" id="UP000321304">
    <property type="component" value="Unassembled WGS sequence"/>
</dbReference>
<dbReference type="PANTHER" id="PTHR24320:SF148">
    <property type="entry name" value="NAD(P)-BINDING ROSSMANN-FOLD SUPERFAMILY PROTEIN"/>
    <property type="match status" value="1"/>
</dbReference>
<dbReference type="PANTHER" id="PTHR24320">
    <property type="entry name" value="RETINOL DEHYDROGENASE"/>
    <property type="match status" value="1"/>
</dbReference>
<comment type="caution">
    <text evidence="3">The sequence shown here is derived from an EMBL/GenBank/DDBJ whole genome shotgun (WGS) entry which is preliminary data.</text>
</comment>
<evidence type="ECO:0000256" key="1">
    <source>
        <dbReference type="ARBA" id="ARBA00006484"/>
    </source>
</evidence>
<dbReference type="NCBIfam" id="NF004846">
    <property type="entry name" value="PRK06197.1"/>
    <property type="match status" value="1"/>
</dbReference>
<protein>
    <submittedName>
        <fullName evidence="3">NAD(P)-dependent dehydrogenase (Short-subunit alcohol dehydrogenase family)</fullName>
    </submittedName>
</protein>
<dbReference type="AlphaFoldDB" id="A0A560MIY5"/>
<accession>A0A560MIY5</accession>
<reference evidence="3 4" key="1">
    <citation type="submission" date="2019-06" db="EMBL/GenBank/DDBJ databases">
        <title>Genomic Encyclopedia of Type Strains, Phase IV (KMG-V): Genome sequencing to study the core and pangenomes of soil and plant-associated prokaryotes.</title>
        <authorList>
            <person name="Whitman W."/>
        </authorList>
    </citation>
    <scope>NUCLEOTIDE SEQUENCE [LARGE SCALE GENOMIC DNA]</scope>
    <source>
        <strain evidence="3 4">BR 10355</strain>
    </source>
</reference>
<dbReference type="GO" id="GO:0016491">
    <property type="term" value="F:oxidoreductase activity"/>
    <property type="evidence" value="ECO:0007669"/>
    <property type="project" value="UniProtKB-KW"/>
</dbReference>
<sequence length="304" mass="32129">MSMTKAWTVKDIPSQVGKRIIVTGANSGIGWHAALELARAGAEVTIASRNEMKAADAARRILAIVPNANVDTGKLDLSNPKSVNAFAESQLSLSRPIDVLINNAGVMALPDRRESVDGHEMQFATNVLGPYRLTALLLPALLQSAAPRVVTVASGTHAMGGPVPVADLDSKQSYKPIKAYAKTKLANILVARELQRRAGDRLLSVICHPGAAKTNLFADTSALMLLAAFAVYPLVQNAAMGAEPTIMAATSPDVKPGGYYGPGGFMRLRGHPTEDKTSSIAENTEAGRILVDELERISAIGFPL</sequence>